<dbReference type="InterPro" id="IPR002963">
    <property type="entry name" value="Expansin"/>
</dbReference>
<sequence>MHPTIMALPLCVFVSLSLLLVLVLPDVQATYNHIPQGHLHINHPHHPGNGHIATHAPVKTHRPRFKPGPWYDAHATFYGNADGSETMEGACGYGNLHQQGYGFQTAALSKALFNEGAACGACFEIKCVNSPQWCNPGQPSIIVTATNLCPPNWYQASDNGGWCNPPRAHFDLSQPIFLKIAQYKAGIVPVQYRRVPCAKQGGIRFTINGNPYFTLVMVWNVGGAGDVQRVQVKGQKTGWVQMKRNWGQNWETNVVLTSQSVTFRVTASDGRTSTSWHVVPPNWQFGQTYEGKNFR</sequence>
<keyword evidence="5" id="KW-0472">Membrane</keyword>
<evidence type="ECO:0000256" key="3">
    <source>
        <dbReference type="ARBA" id="ARBA00022525"/>
    </source>
</evidence>
<feature type="domain" description="Expansin-like EG45" evidence="7">
    <location>
        <begin position="88"/>
        <end position="202"/>
    </location>
</feature>
<dbReference type="GO" id="GO:0009664">
    <property type="term" value="P:plant-type cell wall organization"/>
    <property type="evidence" value="ECO:0007669"/>
    <property type="project" value="InterPro"/>
</dbReference>
<dbReference type="InterPro" id="IPR007117">
    <property type="entry name" value="Expansin_CBD"/>
</dbReference>
<dbReference type="InterPro" id="IPR036908">
    <property type="entry name" value="RlpA-like_sf"/>
</dbReference>
<dbReference type="Gene3D" id="2.40.40.10">
    <property type="entry name" value="RlpA-like domain"/>
    <property type="match status" value="1"/>
</dbReference>
<dbReference type="PROSITE" id="PS50842">
    <property type="entry name" value="EXPANSIN_EG45"/>
    <property type="match status" value="1"/>
</dbReference>
<evidence type="ECO:0000256" key="4">
    <source>
        <dbReference type="ARBA" id="ARBA00022729"/>
    </source>
</evidence>
<dbReference type="FunFam" id="2.60.40.760:FF:000001">
    <property type="entry name" value="Expansin"/>
    <property type="match status" value="1"/>
</dbReference>
<feature type="chain" id="PRO_5015218629" description="Expansin" evidence="6">
    <location>
        <begin position="30"/>
        <end position="295"/>
    </location>
</feature>
<dbReference type="GO" id="GO:0005576">
    <property type="term" value="C:extracellular region"/>
    <property type="evidence" value="ECO:0007669"/>
    <property type="project" value="InterPro"/>
</dbReference>
<dbReference type="AlphaFoldDB" id="A0A2G5D0W6"/>
<organism evidence="9 10">
    <name type="scientific">Aquilegia coerulea</name>
    <name type="common">Rocky mountain columbine</name>
    <dbReference type="NCBI Taxonomy" id="218851"/>
    <lineage>
        <taxon>Eukaryota</taxon>
        <taxon>Viridiplantae</taxon>
        <taxon>Streptophyta</taxon>
        <taxon>Embryophyta</taxon>
        <taxon>Tracheophyta</taxon>
        <taxon>Spermatophyta</taxon>
        <taxon>Magnoliopsida</taxon>
        <taxon>Ranunculales</taxon>
        <taxon>Ranunculaceae</taxon>
        <taxon>Thalictroideae</taxon>
        <taxon>Aquilegia</taxon>
    </lineage>
</organism>
<evidence type="ECO:0000259" key="8">
    <source>
        <dbReference type="PROSITE" id="PS50843"/>
    </source>
</evidence>
<dbReference type="GO" id="GO:0016020">
    <property type="term" value="C:membrane"/>
    <property type="evidence" value="ECO:0007669"/>
    <property type="project" value="UniProtKB-SubCell"/>
</dbReference>
<keyword evidence="6" id="KW-0961">Cell wall biogenesis/degradation</keyword>
<evidence type="ECO:0000256" key="2">
    <source>
        <dbReference type="ARBA" id="ARBA00022512"/>
    </source>
</evidence>
<evidence type="ECO:0000313" key="9">
    <source>
        <dbReference type="EMBL" id="PIA37134.1"/>
    </source>
</evidence>
<dbReference type="CDD" id="cd22274">
    <property type="entry name" value="DPBB_EXPA_N"/>
    <property type="match status" value="1"/>
</dbReference>
<dbReference type="PROSITE" id="PS50843">
    <property type="entry name" value="EXPANSIN_CBD"/>
    <property type="match status" value="1"/>
</dbReference>
<comment type="similarity">
    <text evidence="1 6">Belongs to the expansin family. Expansin A subfamily.</text>
</comment>
<proteinExistence type="inferred from homology"/>
<keyword evidence="3 6" id="KW-0964">Secreted</keyword>
<dbReference type="OrthoDB" id="5823761at2759"/>
<dbReference type="InterPro" id="IPR009009">
    <property type="entry name" value="RlpA-like_DPBB"/>
</dbReference>
<evidence type="ECO:0000256" key="6">
    <source>
        <dbReference type="RuleBase" id="RU365023"/>
    </source>
</evidence>
<feature type="signal peptide" evidence="6">
    <location>
        <begin position="1"/>
        <end position="29"/>
    </location>
</feature>
<reference evidence="9 10" key="1">
    <citation type="submission" date="2017-09" db="EMBL/GenBank/DDBJ databases">
        <title>WGS assembly of Aquilegia coerulea Goldsmith.</title>
        <authorList>
            <person name="Hodges S."/>
            <person name="Kramer E."/>
            <person name="Nordborg M."/>
            <person name="Tomkins J."/>
            <person name="Borevitz J."/>
            <person name="Derieg N."/>
            <person name="Yan J."/>
            <person name="Mihaltcheva S."/>
            <person name="Hayes R.D."/>
            <person name="Rokhsar D."/>
        </authorList>
    </citation>
    <scope>NUCLEOTIDE SEQUENCE [LARGE SCALE GENOMIC DNA]</scope>
    <source>
        <strain evidence="10">cv. Goldsmith</strain>
    </source>
</reference>
<evidence type="ECO:0000313" key="10">
    <source>
        <dbReference type="Proteomes" id="UP000230069"/>
    </source>
</evidence>
<dbReference type="InterPro" id="IPR007118">
    <property type="entry name" value="Expan_Lol_pI"/>
</dbReference>
<keyword evidence="4 6" id="KW-0732">Signal</keyword>
<feature type="domain" description="Expansin-like CBD" evidence="8">
    <location>
        <begin position="212"/>
        <end position="291"/>
    </location>
</feature>
<dbReference type="PRINTS" id="PR01225">
    <property type="entry name" value="EXPANSNFAMLY"/>
</dbReference>
<evidence type="ECO:0000256" key="5">
    <source>
        <dbReference type="ARBA" id="ARBA00023136"/>
    </source>
</evidence>
<dbReference type="InterPro" id="IPR007112">
    <property type="entry name" value="Expansin/allergen_DPBB_dom"/>
</dbReference>
<keyword evidence="2 6" id="KW-0134">Cell wall</keyword>
<dbReference type="Pfam" id="PF01357">
    <property type="entry name" value="Expansin_C"/>
    <property type="match status" value="1"/>
</dbReference>
<dbReference type="SUPFAM" id="SSF49590">
    <property type="entry name" value="PHL pollen allergen"/>
    <property type="match status" value="1"/>
</dbReference>
<evidence type="ECO:0000256" key="1">
    <source>
        <dbReference type="ARBA" id="ARBA00005392"/>
    </source>
</evidence>
<comment type="function">
    <text evidence="6">Causes loosening and extension of plant cell walls by disrupting non-covalent bonding between cellulose microfibrils and matrix glucans. No enzymatic activity has been found.</text>
</comment>
<gene>
    <name evidence="9" type="ORF">AQUCO_03000007v1</name>
</gene>
<dbReference type="EMBL" id="KZ305047">
    <property type="protein sequence ID" value="PIA37134.1"/>
    <property type="molecule type" value="Genomic_DNA"/>
</dbReference>
<dbReference type="STRING" id="218851.A0A2G5D0W6"/>
<protein>
    <recommendedName>
        <fullName evidence="6">Expansin</fullName>
    </recommendedName>
</protein>
<comment type="subcellular location">
    <subcellularLocation>
        <location evidence="6">Secreted</location>
        <location evidence="6">Cell wall</location>
    </subcellularLocation>
    <subcellularLocation>
        <location evidence="6">Membrane</location>
        <topology evidence="6">Peripheral membrane protein</topology>
    </subcellularLocation>
</comment>
<accession>A0A2G5D0W6</accession>
<keyword evidence="10" id="KW-1185">Reference proteome</keyword>
<dbReference type="InterPro" id="IPR036749">
    <property type="entry name" value="Expansin_CBD_sf"/>
</dbReference>
<dbReference type="FunFam" id="2.40.40.10:FF:000001">
    <property type="entry name" value="Expansin"/>
    <property type="match status" value="1"/>
</dbReference>
<dbReference type="PRINTS" id="PR01226">
    <property type="entry name" value="EXPANSIN"/>
</dbReference>
<dbReference type="Pfam" id="PF03330">
    <property type="entry name" value="DPBB_1"/>
    <property type="match status" value="1"/>
</dbReference>
<name>A0A2G5D0W6_AQUCA</name>
<dbReference type="SMART" id="SM00837">
    <property type="entry name" value="DPBB_1"/>
    <property type="match status" value="1"/>
</dbReference>
<dbReference type="SUPFAM" id="SSF50685">
    <property type="entry name" value="Barwin-like endoglucanases"/>
    <property type="match status" value="1"/>
</dbReference>
<dbReference type="Gene3D" id="2.60.40.760">
    <property type="entry name" value="Expansin, cellulose-binding-like domain"/>
    <property type="match status" value="1"/>
</dbReference>
<dbReference type="Proteomes" id="UP000230069">
    <property type="component" value="Unassembled WGS sequence"/>
</dbReference>
<dbReference type="InParanoid" id="A0A2G5D0W6"/>
<dbReference type="PANTHER" id="PTHR31867">
    <property type="entry name" value="EXPANSIN-A15"/>
    <property type="match status" value="1"/>
</dbReference>
<evidence type="ECO:0000259" key="7">
    <source>
        <dbReference type="PROSITE" id="PS50842"/>
    </source>
</evidence>